<sequence>MGLVNKASAISSRMSARRDHEIHLMMQLTRTVQKRSNSRRRVQYDEDEVMLALTDTYMNTIDLSVVFGELSGKIFILENDVVRAVVRDTGIVNDL</sequence>
<organism evidence="1 2">
    <name type="scientific">Streblomastix strix</name>
    <dbReference type="NCBI Taxonomy" id="222440"/>
    <lineage>
        <taxon>Eukaryota</taxon>
        <taxon>Metamonada</taxon>
        <taxon>Preaxostyla</taxon>
        <taxon>Oxymonadida</taxon>
        <taxon>Streblomastigidae</taxon>
        <taxon>Streblomastix</taxon>
    </lineage>
</organism>
<dbReference type="Proteomes" id="UP000324800">
    <property type="component" value="Unassembled WGS sequence"/>
</dbReference>
<reference evidence="1 2" key="1">
    <citation type="submission" date="2019-03" db="EMBL/GenBank/DDBJ databases">
        <title>Single cell metagenomics reveals metabolic interactions within the superorganism composed of flagellate Streblomastix strix and complex community of Bacteroidetes bacteria on its surface.</title>
        <authorList>
            <person name="Treitli S.C."/>
            <person name="Kolisko M."/>
            <person name="Husnik F."/>
            <person name="Keeling P."/>
            <person name="Hampl V."/>
        </authorList>
    </citation>
    <scope>NUCLEOTIDE SEQUENCE [LARGE SCALE GENOMIC DNA]</scope>
    <source>
        <strain evidence="1">ST1C</strain>
    </source>
</reference>
<protein>
    <submittedName>
        <fullName evidence="1">Uncharacterized protein</fullName>
    </submittedName>
</protein>
<proteinExistence type="predicted"/>
<gene>
    <name evidence="1" type="ORF">EZS28_005633</name>
</gene>
<accession>A0A5J4WV86</accession>
<evidence type="ECO:0000313" key="1">
    <source>
        <dbReference type="EMBL" id="KAA6398841.1"/>
    </source>
</evidence>
<name>A0A5J4WV86_9EUKA</name>
<dbReference type="EMBL" id="SNRW01000871">
    <property type="protein sequence ID" value="KAA6398841.1"/>
    <property type="molecule type" value="Genomic_DNA"/>
</dbReference>
<evidence type="ECO:0000313" key="2">
    <source>
        <dbReference type="Proteomes" id="UP000324800"/>
    </source>
</evidence>
<comment type="caution">
    <text evidence="1">The sequence shown here is derived from an EMBL/GenBank/DDBJ whole genome shotgun (WGS) entry which is preliminary data.</text>
</comment>
<dbReference type="AlphaFoldDB" id="A0A5J4WV86"/>